<feature type="transmembrane region" description="Helical" evidence="1">
    <location>
        <begin position="73"/>
        <end position="89"/>
    </location>
</feature>
<dbReference type="AlphaFoldDB" id="A0A8I1WKD6"/>
<evidence type="ECO:0000313" key="3">
    <source>
        <dbReference type="Proteomes" id="UP000665181"/>
    </source>
</evidence>
<sequence>MVKIILAFVYLFGFVVLSNWAFDGIFSESYFSPIGFLWSILFTFFTGVYTGLPLIYKKFTQSSRLTLKSKKPIYFTIGTAVILFGFYFLKNEIAPYFMLCGYFLTLASGIALTILLQPKTNNCKTV</sequence>
<protein>
    <submittedName>
        <fullName evidence="2">Uncharacterized protein</fullName>
    </submittedName>
</protein>
<comment type="caution">
    <text evidence="2">The sequence shown here is derived from an EMBL/GenBank/DDBJ whole genome shotgun (WGS) entry which is preliminary data.</text>
</comment>
<proteinExistence type="predicted"/>
<gene>
    <name evidence="2" type="ORF">J5227_22895</name>
</gene>
<feature type="transmembrane region" description="Helical" evidence="1">
    <location>
        <begin position="95"/>
        <end position="116"/>
    </location>
</feature>
<dbReference type="RefSeq" id="WP_041345319.1">
    <property type="nucleotide sequence ID" value="NZ_JAGFPW010000043.1"/>
</dbReference>
<keyword evidence="1" id="KW-0472">Membrane</keyword>
<feature type="transmembrane region" description="Helical" evidence="1">
    <location>
        <begin position="31"/>
        <end position="52"/>
    </location>
</feature>
<name>A0A8I1WKD6_BACIU</name>
<organism evidence="2 3">
    <name type="scientific">Bacillus subtilis</name>
    <dbReference type="NCBI Taxonomy" id="1423"/>
    <lineage>
        <taxon>Bacteria</taxon>
        <taxon>Bacillati</taxon>
        <taxon>Bacillota</taxon>
        <taxon>Bacilli</taxon>
        <taxon>Bacillales</taxon>
        <taxon>Bacillaceae</taxon>
        <taxon>Bacillus</taxon>
    </lineage>
</organism>
<evidence type="ECO:0000313" key="2">
    <source>
        <dbReference type="EMBL" id="MBO3797079.1"/>
    </source>
</evidence>
<keyword evidence="1" id="KW-0812">Transmembrane</keyword>
<evidence type="ECO:0000256" key="1">
    <source>
        <dbReference type="SAM" id="Phobius"/>
    </source>
</evidence>
<dbReference type="Proteomes" id="UP000665181">
    <property type="component" value="Unassembled WGS sequence"/>
</dbReference>
<accession>A0A8I1WKD6</accession>
<reference evidence="2" key="1">
    <citation type="submission" date="2021-03" db="EMBL/GenBank/DDBJ databases">
        <title>Isolation of Bacillus subtilis from fermented food sample.</title>
        <authorList>
            <person name="Lakshmanan V."/>
            <person name="Athira K."/>
            <person name="Rajagopal K."/>
        </authorList>
    </citation>
    <scope>NUCLEOTIDE SEQUENCE</scope>
    <source>
        <strain evidence="2">S1</strain>
    </source>
</reference>
<keyword evidence="1" id="KW-1133">Transmembrane helix</keyword>
<dbReference type="EMBL" id="JAGFPW010000043">
    <property type="protein sequence ID" value="MBO3797079.1"/>
    <property type="molecule type" value="Genomic_DNA"/>
</dbReference>